<accession>A0A2U1MT87</accession>
<dbReference type="AlphaFoldDB" id="A0A2U1MT87"/>
<evidence type="ECO:0000313" key="2">
    <source>
        <dbReference type="EMBL" id="PWA64473.1"/>
    </source>
</evidence>
<evidence type="ECO:0000313" key="3">
    <source>
        <dbReference type="Proteomes" id="UP000245207"/>
    </source>
</evidence>
<keyword evidence="3" id="KW-1185">Reference proteome</keyword>
<dbReference type="OrthoDB" id="2157866at2759"/>
<comment type="caution">
    <text evidence="2">The sequence shown here is derived from an EMBL/GenBank/DDBJ whole genome shotgun (WGS) entry which is preliminary data.</text>
</comment>
<proteinExistence type="predicted"/>
<protein>
    <submittedName>
        <fullName evidence="2">Rho GTPase activation protein</fullName>
    </submittedName>
</protein>
<feature type="region of interest" description="Disordered" evidence="1">
    <location>
        <begin position="1"/>
        <end position="58"/>
    </location>
</feature>
<gene>
    <name evidence="2" type="ORF">CTI12_AA342570</name>
</gene>
<dbReference type="PANTHER" id="PTHR46265">
    <property type="entry name" value="RHO GTPASE-ACTIVATING PROTEIN 7"/>
    <property type="match status" value="1"/>
</dbReference>
<evidence type="ECO:0000256" key="1">
    <source>
        <dbReference type="SAM" id="MobiDB-lite"/>
    </source>
</evidence>
<dbReference type="STRING" id="35608.A0A2U1MT87"/>
<dbReference type="Proteomes" id="UP000245207">
    <property type="component" value="Unassembled WGS sequence"/>
</dbReference>
<feature type="compositionally biased region" description="Polar residues" evidence="1">
    <location>
        <begin position="45"/>
        <end position="58"/>
    </location>
</feature>
<organism evidence="2 3">
    <name type="scientific">Artemisia annua</name>
    <name type="common">Sweet wormwood</name>
    <dbReference type="NCBI Taxonomy" id="35608"/>
    <lineage>
        <taxon>Eukaryota</taxon>
        <taxon>Viridiplantae</taxon>
        <taxon>Streptophyta</taxon>
        <taxon>Embryophyta</taxon>
        <taxon>Tracheophyta</taxon>
        <taxon>Spermatophyta</taxon>
        <taxon>Magnoliopsida</taxon>
        <taxon>eudicotyledons</taxon>
        <taxon>Gunneridae</taxon>
        <taxon>Pentapetalae</taxon>
        <taxon>asterids</taxon>
        <taxon>campanulids</taxon>
        <taxon>Asterales</taxon>
        <taxon>Asteraceae</taxon>
        <taxon>Asteroideae</taxon>
        <taxon>Anthemideae</taxon>
        <taxon>Artemisiinae</taxon>
        <taxon>Artemisia</taxon>
    </lineage>
</organism>
<sequence>MLTTSYPPVPVTATDAKDETDVPPTSTTNVSEVPVSATEPKTETDASPTGSPKSTVNVSEFDLQSQTRCLFKNYLMTADVELVERRIRDYEQGKKEFTEDEDGHVIGNCIKFVLRELSSPVPTSCYRMDIGNGVINFGTLYDLPSANLGKQVCSFSNQSNCRPSQRA</sequence>
<name>A0A2U1MT87_ARTAN</name>
<dbReference type="PANTHER" id="PTHR46265:SF20">
    <property type="entry name" value="RHO GTPASE ACTIVATION PROTEIN, PH DOMAIN-LIKE, TERNARY COMPLEX FACTOR MIP1, LEUCINE-ZIPPER-RELATED"/>
    <property type="match status" value="1"/>
</dbReference>
<dbReference type="EMBL" id="PKPP01004414">
    <property type="protein sequence ID" value="PWA64473.1"/>
    <property type="molecule type" value="Genomic_DNA"/>
</dbReference>
<reference evidence="2 3" key="1">
    <citation type="journal article" date="2018" name="Mol. Plant">
        <title>The genome of Artemisia annua provides insight into the evolution of Asteraceae family and artemisinin biosynthesis.</title>
        <authorList>
            <person name="Shen Q."/>
            <person name="Zhang L."/>
            <person name="Liao Z."/>
            <person name="Wang S."/>
            <person name="Yan T."/>
            <person name="Shi P."/>
            <person name="Liu M."/>
            <person name="Fu X."/>
            <person name="Pan Q."/>
            <person name="Wang Y."/>
            <person name="Lv Z."/>
            <person name="Lu X."/>
            <person name="Zhang F."/>
            <person name="Jiang W."/>
            <person name="Ma Y."/>
            <person name="Chen M."/>
            <person name="Hao X."/>
            <person name="Li L."/>
            <person name="Tang Y."/>
            <person name="Lv G."/>
            <person name="Zhou Y."/>
            <person name="Sun X."/>
            <person name="Brodelius P.E."/>
            <person name="Rose J.K.C."/>
            <person name="Tang K."/>
        </authorList>
    </citation>
    <scope>NUCLEOTIDE SEQUENCE [LARGE SCALE GENOMIC DNA]</scope>
    <source>
        <strain evidence="3">cv. Huhao1</strain>
        <tissue evidence="2">Leaf</tissue>
    </source>
</reference>
<dbReference type="InterPro" id="IPR052799">
    <property type="entry name" value="Rho_GAP_Regulators"/>
</dbReference>